<gene>
    <name evidence="1" type="ORF">GCM10023195_12360</name>
</gene>
<evidence type="ECO:0008006" key="3">
    <source>
        <dbReference type="Google" id="ProtNLM"/>
    </source>
</evidence>
<organism evidence="1 2">
    <name type="scientific">Actinoallomurus liliacearum</name>
    <dbReference type="NCBI Taxonomy" id="1080073"/>
    <lineage>
        <taxon>Bacteria</taxon>
        <taxon>Bacillati</taxon>
        <taxon>Actinomycetota</taxon>
        <taxon>Actinomycetes</taxon>
        <taxon>Streptosporangiales</taxon>
        <taxon>Thermomonosporaceae</taxon>
        <taxon>Actinoallomurus</taxon>
    </lineage>
</organism>
<evidence type="ECO:0000313" key="2">
    <source>
        <dbReference type="Proteomes" id="UP001500212"/>
    </source>
</evidence>
<proteinExistence type="predicted"/>
<dbReference type="Proteomes" id="UP001500212">
    <property type="component" value="Unassembled WGS sequence"/>
</dbReference>
<keyword evidence="2" id="KW-1185">Reference proteome</keyword>
<reference evidence="2" key="1">
    <citation type="journal article" date="2019" name="Int. J. Syst. Evol. Microbiol.">
        <title>The Global Catalogue of Microorganisms (GCM) 10K type strain sequencing project: providing services to taxonomists for standard genome sequencing and annotation.</title>
        <authorList>
            <consortium name="The Broad Institute Genomics Platform"/>
            <consortium name="The Broad Institute Genome Sequencing Center for Infectious Disease"/>
            <person name="Wu L."/>
            <person name="Ma J."/>
        </authorList>
    </citation>
    <scope>NUCLEOTIDE SEQUENCE [LARGE SCALE GENOMIC DNA]</scope>
    <source>
        <strain evidence="2">JCM 17938</strain>
    </source>
</reference>
<dbReference type="RefSeq" id="WP_345349652.1">
    <property type="nucleotide sequence ID" value="NZ_BAABHJ010000003.1"/>
</dbReference>
<name>A0ABP8TE36_9ACTN</name>
<dbReference type="EMBL" id="BAABHJ010000003">
    <property type="protein sequence ID" value="GAA4603710.1"/>
    <property type="molecule type" value="Genomic_DNA"/>
</dbReference>
<evidence type="ECO:0000313" key="1">
    <source>
        <dbReference type="EMBL" id="GAA4603710.1"/>
    </source>
</evidence>
<accession>A0ABP8TE36</accession>
<comment type="caution">
    <text evidence="1">The sequence shown here is derived from an EMBL/GenBank/DDBJ whole genome shotgun (WGS) entry which is preliminary data.</text>
</comment>
<protein>
    <recommendedName>
        <fullName evidence="3">Glycosyl transferase</fullName>
    </recommendedName>
</protein>
<sequence length="279" mass="29953">MIVCYAQGGGLGHLTRIRAYLHTREVGDEPVTILTGSPFAGDSRVVAGRPVLSAPAGLDRDALTRWIGGTLAGLRPRELVVDAFPAGLSGELSAAIVPAGTRVVHLARLLRWDAYRPLLAADPLEFAETRLVEPVGDAHRAYLEAVSSVVAPLTLVDPPEPEPAVPTEPGGWLIVHSGPVAEVSELVAYALDVAALDGARPRFTLVSPSRPDGLPPGIAHHDVYPAWPLFAGADRIVTAAGCNVVRQLARWPERHRMLPFPRRFDDQYARAARARRPIS</sequence>